<dbReference type="Proteomes" id="UP000198596">
    <property type="component" value="Unassembled WGS sequence"/>
</dbReference>
<accession>A0A1I2ET45</accession>
<dbReference type="EMBL" id="FONQ01000006">
    <property type="protein sequence ID" value="SFE95491.1"/>
    <property type="molecule type" value="Genomic_DNA"/>
</dbReference>
<organism evidence="1 2">
    <name type="scientific">Flavobacterium xueshanense</name>
    <dbReference type="NCBI Taxonomy" id="935223"/>
    <lineage>
        <taxon>Bacteria</taxon>
        <taxon>Pseudomonadati</taxon>
        <taxon>Bacteroidota</taxon>
        <taxon>Flavobacteriia</taxon>
        <taxon>Flavobacteriales</taxon>
        <taxon>Flavobacteriaceae</taxon>
        <taxon>Flavobacterium</taxon>
    </lineage>
</organism>
<dbReference type="AlphaFoldDB" id="A0A1I2ET45"/>
<evidence type="ECO:0000313" key="2">
    <source>
        <dbReference type="Proteomes" id="UP000198596"/>
    </source>
</evidence>
<name>A0A1I2ET45_9FLAO</name>
<protein>
    <submittedName>
        <fullName evidence="1">Transposase</fullName>
    </submittedName>
</protein>
<sequence length="42" mass="5034">MKTVRKIYDMSFKEKTVELSNKRFNINELAIELGIRVTLLYK</sequence>
<evidence type="ECO:0000313" key="1">
    <source>
        <dbReference type="EMBL" id="SFE95491.1"/>
    </source>
</evidence>
<keyword evidence="2" id="KW-1185">Reference proteome</keyword>
<gene>
    <name evidence="1" type="ORF">SAMN04488131_10699</name>
</gene>
<proteinExistence type="predicted"/>
<reference evidence="2" key="1">
    <citation type="submission" date="2016-10" db="EMBL/GenBank/DDBJ databases">
        <authorList>
            <person name="Varghese N."/>
            <person name="Submissions S."/>
        </authorList>
    </citation>
    <scope>NUCLEOTIDE SEQUENCE [LARGE SCALE GENOMIC DNA]</scope>
    <source>
        <strain evidence="2">CGMCC 1.9227</strain>
    </source>
</reference>